<dbReference type="InterPro" id="IPR001638">
    <property type="entry name" value="Solute-binding_3/MltF_N"/>
</dbReference>
<comment type="similarity">
    <text evidence="1">Belongs to the bacterial solute-binding protein 3 family.</text>
</comment>
<evidence type="ECO:0000259" key="6">
    <source>
        <dbReference type="SMART" id="SM00062"/>
    </source>
</evidence>
<sequence>MRRSMCAVLAGVLVGTLTLTSCVADTPSAPPEPLPVNRSGPPLPAGSRLEPADATPPEPEPDEKPYGSLRPDDATPQERIPEVYERGRLIVGVDQSQHLLSFRDPVTGDLEGFEVDLSREIANDIFGAHQPVDFRFVDSADRASALREGRVDIVIRTMTITRPRQNIVAFSAPYLNANLRLLVPRGSDISTVDSVGDGILCVADGSTAVNTARTEAPNAQLLLTTKWADCLLALQQFQADAVLADDTILSGMAAQDPSTTIVSLPLERQAYGVGVALGNDGMVRQVNSTLERIRRDGTWWDMYNQWFGPYLHSQGPPQLTYREEEPDDE</sequence>
<dbReference type="InterPro" id="IPR051455">
    <property type="entry name" value="Bact_solute-bind_prot3"/>
</dbReference>
<dbReference type="CDD" id="cd13690">
    <property type="entry name" value="PBP2_GluB"/>
    <property type="match status" value="1"/>
</dbReference>
<keyword evidence="2" id="KW-0813">Transport</keyword>
<dbReference type="SMART" id="SM00062">
    <property type="entry name" value="PBPb"/>
    <property type="match status" value="1"/>
</dbReference>
<dbReference type="GO" id="GO:0005576">
    <property type="term" value="C:extracellular region"/>
    <property type="evidence" value="ECO:0007669"/>
    <property type="project" value="TreeGrafter"/>
</dbReference>
<evidence type="ECO:0000256" key="2">
    <source>
        <dbReference type="ARBA" id="ARBA00022448"/>
    </source>
</evidence>
<dbReference type="Proteomes" id="UP000198929">
    <property type="component" value="Unassembled WGS sequence"/>
</dbReference>
<dbReference type="GO" id="GO:0030288">
    <property type="term" value="C:outer membrane-bounded periplasmic space"/>
    <property type="evidence" value="ECO:0007669"/>
    <property type="project" value="TreeGrafter"/>
</dbReference>
<dbReference type="PANTHER" id="PTHR30085">
    <property type="entry name" value="AMINO ACID ABC TRANSPORTER PERMEASE"/>
    <property type="match status" value="1"/>
</dbReference>
<reference evidence="8" key="1">
    <citation type="submission" date="2016-10" db="EMBL/GenBank/DDBJ databases">
        <authorList>
            <person name="Varghese N."/>
            <person name="Submissions S."/>
        </authorList>
    </citation>
    <scope>NUCLEOTIDE SEQUENCE [LARGE SCALE GENOMIC DNA]</scope>
    <source>
        <strain evidence="8">DSM 20524</strain>
    </source>
</reference>
<dbReference type="Gene3D" id="3.40.190.10">
    <property type="entry name" value="Periplasmic binding protein-like II"/>
    <property type="match status" value="2"/>
</dbReference>
<evidence type="ECO:0000256" key="3">
    <source>
        <dbReference type="ARBA" id="ARBA00022729"/>
    </source>
</evidence>
<feature type="signal peptide" evidence="5">
    <location>
        <begin position="1"/>
        <end position="24"/>
    </location>
</feature>
<keyword evidence="8" id="KW-1185">Reference proteome</keyword>
<evidence type="ECO:0000256" key="5">
    <source>
        <dbReference type="SAM" id="SignalP"/>
    </source>
</evidence>
<evidence type="ECO:0000256" key="1">
    <source>
        <dbReference type="ARBA" id="ARBA00010333"/>
    </source>
</evidence>
<protein>
    <submittedName>
        <fullName evidence="7">Polar amino acid transport system substrate-binding protein</fullName>
    </submittedName>
</protein>
<keyword evidence="3 5" id="KW-0732">Signal</keyword>
<feature type="chain" id="PRO_5011657788" evidence="5">
    <location>
        <begin position="25"/>
        <end position="329"/>
    </location>
</feature>
<dbReference type="Pfam" id="PF00497">
    <property type="entry name" value="SBP_bac_3"/>
    <property type="match status" value="1"/>
</dbReference>
<evidence type="ECO:0000313" key="8">
    <source>
        <dbReference type="Proteomes" id="UP000198929"/>
    </source>
</evidence>
<dbReference type="STRING" id="1121357.SAMN05661109_02057"/>
<feature type="region of interest" description="Disordered" evidence="4">
    <location>
        <begin position="26"/>
        <end position="77"/>
    </location>
</feature>
<proteinExistence type="inferred from homology"/>
<organism evidence="7 8">
    <name type="scientific">Corynebacterium cystitidis DSM 20524</name>
    <dbReference type="NCBI Taxonomy" id="1121357"/>
    <lineage>
        <taxon>Bacteria</taxon>
        <taxon>Bacillati</taxon>
        <taxon>Actinomycetota</taxon>
        <taxon>Actinomycetes</taxon>
        <taxon>Mycobacteriales</taxon>
        <taxon>Corynebacteriaceae</taxon>
        <taxon>Corynebacterium</taxon>
    </lineage>
</organism>
<dbReference type="GO" id="GO:0006865">
    <property type="term" value="P:amino acid transport"/>
    <property type="evidence" value="ECO:0007669"/>
    <property type="project" value="TreeGrafter"/>
</dbReference>
<dbReference type="PANTHER" id="PTHR30085:SF6">
    <property type="entry name" value="ABC TRANSPORTER GLUTAMINE-BINDING PROTEIN GLNH"/>
    <property type="match status" value="1"/>
</dbReference>
<accession>A0A1H9V3X6</accession>
<dbReference type="PROSITE" id="PS51257">
    <property type="entry name" value="PROKAR_LIPOPROTEIN"/>
    <property type="match status" value="1"/>
</dbReference>
<dbReference type="AlphaFoldDB" id="A0A1H9V3X6"/>
<feature type="compositionally biased region" description="Basic and acidic residues" evidence="4">
    <location>
        <begin position="62"/>
        <end position="73"/>
    </location>
</feature>
<feature type="domain" description="Solute-binding protein family 3/N-terminal" evidence="6">
    <location>
        <begin position="88"/>
        <end position="310"/>
    </location>
</feature>
<name>A0A1H9V3X6_9CORY</name>
<evidence type="ECO:0000256" key="4">
    <source>
        <dbReference type="SAM" id="MobiDB-lite"/>
    </source>
</evidence>
<evidence type="ECO:0000313" key="7">
    <source>
        <dbReference type="EMBL" id="SES16415.1"/>
    </source>
</evidence>
<dbReference type="RefSeq" id="WP_092259858.1">
    <property type="nucleotide sequence ID" value="NZ_CP047199.1"/>
</dbReference>
<gene>
    <name evidence="7" type="ORF">SAMN05661109_02057</name>
</gene>
<dbReference type="SUPFAM" id="SSF53850">
    <property type="entry name" value="Periplasmic binding protein-like II"/>
    <property type="match status" value="1"/>
</dbReference>
<dbReference type="EMBL" id="FOGQ01000010">
    <property type="protein sequence ID" value="SES16415.1"/>
    <property type="molecule type" value="Genomic_DNA"/>
</dbReference>